<gene>
    <name evidence="2" type="ordered locus">MK1255</name>
</gene>
<dbReference type="EnsemblBacteria" id="AAM02468">
    <property type="protein sequence ID" value="AAM02468"/>
    <property type="gene ID" value="MK1255"/>
</dbReference>
<reference evidence="2 3" key="1">
    <citation type="journal article" date="2002" name="Proc. Natl. Acad. Sci. U.S.A.">
        <title>The complete genome of hyperthermophile Methanopyrus kandleri AV19 and monophyly of archaeal methanogens.</title>
        <authorList>
            <person name="Slesarev A.I."/>
            <person name="Mezhevaya K.V."/>
            <person name="Makarova K.S."/>
            <person name="Polushin N.N."/>
            <person name="Shcherbinina O.V."/>
            <person name="Shakhova V.V."/>
            <person name="Belova G.I."/>
            <person name="Aravind L."/>
            <person name="Natale D.A."/>
            <person name="Rogozin I.B."/>
            <person name="Tatusov R.L."/>
            <person name="Wolf Y.I."/>
            <person name="Stetter K.O."/>
            <person name="Malykh A.G."/>
            <person name="Koonin E.V."/>
            <person name="Kozyavkin S.A."/>
        </authorList>
    </citation>
    <scope>NUCLEOTIDE SEQUENCE [LARGE SCALE GENOMIC DNA]</scope>
    <source>
        <strain evidence="3">AV19 / DSM 6324 / JCM 9639 / NBRC 100938</strain>
    </source>
</reference>
<name>Q8TVY3_METKA</name>
<dbReference type="PaxDb" id="190192-MK1255"/>
<dbReference type="AlphaFoldDB" id="Q8TVY3"/>
<dbReference type="HOGENOM" id="CLU_1438121_0_0_2"/>
<keyword evidence="3" id="KW-1185">Reference proteome</keyword>
<dbReference type="SUPFAM" id="SSF88723">
    <property type="entry name" value="PIN domain-like"/>
    <property type="match status" value="1"/>
</dbReference>
<organism evidence="2 3">
    <name type="scientific">Methanopyrus kandleri (strain AV19 / DSM 6324 / JCM 9639 / NBRC 100938)</name>
    <dbReference type="NCBI Taxonomy" id="190192"/>
    <lineage>
        <taxon>Archaea</taxon>
        <taxon>Methanobacteriati</taxon>
        <taxon>Methanobacteriota</taxon>
        <taxon>Methanomada group</taxon>
        <taxon>Methanopyri</taxon>
        <taxon>Methanopyrales</taxon>
        <taxon>Methanopyraceae</taxon>
        <taxon>Methanopyrus</taxon>
    </lineage>
</organism>
<dbReference type="InterPro" id="IPR029060">
    <property type="entry name" value="PIN-like_dom_sf"/>
</dbReference>
<evidence type="ECO:0000313" key="2">
    <source>
        <dbReference type="EMBL" id="AAM02468.1"/>
    </source>
</evidence>
<proteinExistence type="predicted"/>
<feature type="domain" description="PIN" evidence="1">
    <location>
        <begin position="2"/>
        <end position="152"/>
    </location>
</feature>
<evidence type="ECO:0000259" key="1">
    <source>
        <dbReference type="Pfam" id="PF13470"/>
    </source>
</evidence>
<accession>Q8TVY3</accession>
<dbReference type="InParanoid" id="Q8TVY3"/>
<dbReference type="Gene3D" id="3.40.50.1010">
    <property type="entry name" value="5'-nuclease"/>
    <property type="match status" value="1"/>
</dbReference>
<dbReference type="InterPro" id="IPR002716">
    <property type="entry name" value="PIN_dom"/>
</dbReference>
<sequence>MRVMLDTNVVLRAVEELLSPSIPEVTRPVLISEGGRGVRRRLIGLKPSSREQRVESLYTFTFSLLGCLDVTLVVGPRLMKEYEKNLAGESFFNRCWNLRGVLQLLEEKCKWVDPDEELVELCRKAHPKDDPADAEHAAVCLQTKAVLVTLDVSHFSQMAEELRREGLALKWRTPFDFLQELGVFKCRG</sequence>
<dbReference type="EMBL" id="AE009439">
    <property type="protein sequence ID" value="AAM02468.1"/>
    <property type="molecule type" value="Genomic_DNA"/>
</dbReference>
<dbReference type="KEGG" id="mka:MK1255"/>
<dbReference type="Pfam" id="PF13470">
    <property type="entry name" value="PIN_3"/>
    <property type="match status" value="1"/>
</dbReference>
<evidence type="ECO:0000313" key="3">
    <source>
        <dbReference type="Proteomes" id="UP000001826"/>
    </source>
</evidence>
<dbReference type="Proteomes" id="UP000001826">
    <property type="component" value="Chromosome"/>
</dbReference>
<protein>
    <submittedName>
        <fullName evidence="2">Predicted RNA-binding protein containing PIN domain</fullName>
    </submittedName>
</protein>